<proteinExistence type="inferred from homology"/>
<evidence type="ECO:0000256" key="5">
    <source>
        <dbReference type="ARBA" id="ARBA00022989"/>
    </source>
</evidence>
<keyword evidence="6 7" id="KW-0472">Membrane</keyword>
<dbReference type="PANTHER" id="PTHR43744">
    <property type="entry name" value="ABC TRANSPORTER PERMEASE PROTEIN MG189-RELATED-RELATED"/>
    <property type="match status" value="1"/>
</dbReference>
<accession>A0A6S6R1Y1</accession>
<evidence type="ECO:0000313" key="9">
    <source>
        <dbReference type="Proteomes" id="UP000515561"/>
    </source>
</evidence>
<comment type="similarity">
    <text evidence="7">Belongs to the binding-protein-dependent transport system permease family.</text>
</comment>
<dbReference type="SUPFAM" id="SSF161098">
    <property type="entry name" value="MetI-like"/>
    <property type="match status" value="1"/>
</dbReference>
<dbReference type="InterPro" id="IPR000515">
    <property type="entry name" value="MetI-like"/>
</dbReference>
<keyword evidence="4 7" id="KW-0812">Transmembrane</keyword>
<dbReference type="RefSeq" id="WP_184095385.1">
    <property type="nucleotide sequence ID" value="NZ_AP023367.1"/>
</dbReference>
<reference evidence="8 9" key="1">
    <citation type="journal article" date="2016" name="Int. J. Syst. Evol. Microbiol.">
        <title>Descriptions of Anaerotaenia torta gen. nov., sp. nov. and Anaerocolumna cellulosilytica gen. nov., sp. nov. isolated from a methanogenic reactor of cattle waste.</title>
        <authorList>
            <person name="Uek A."/>
            <person name="Ohtaki Y."/>
            <person name="Kaku N."/>
            <person name="Ueki K."/>
        </authorList>
    </citation>
    <scope>NUCLEOTIDE SEQUENCE [LARGE SCALE GENOMIC DNA]</scope>
    <source>
        <strain evidence="8 9">SN021</strain>
    </source>
</reference>
<gene>
    <name evidence="8" type="primary">ytcP_1</name>
    <name evidence="8" type="ORF">acsn021_05870</name>
</gene>
<dbReference type="GO" id="GO:0055085">
    <property type="term" value="P:transmembrane transport"/>
    <property type="evidence" value="ECO:0007669"/>
    <property type="project" value="InterPro"/>
</dbReference>
<evidence type="ECO:0000256" key="7">
    <source>
        <dbReference type="RuleBase" id="RU363032"/>
    </source>
</evidence>
<evidence type="ECO:0000256" key="3">
    <source>
        <dbReference type="ARBA" id="ARBA00022475"/>
    </source>
</evidence>
<sequence length="299" mass="33978">MIKKTAKVRNKIRRSRGEQIFNVFNIFLLSMLLLACLYPFWYVICASFSKSSLFMAHSGMLFKPVGFSTKAYEKVFENSMLWRGYANTIFYVVAGTAINIIMTVLGAYFLSRKDVPGKKAVMVFIIFTMYFSGGMIPGFLNIQDLGLYNTRWALLLPPAISTFNLIIMRTAMMSIDASLEESARLDGANHFTILFRLMMPLTRATVAVLVLYYGVAHWNSWFPAMLYLEDKAKEPLQIVLRQILIINDMSDMSVGEDKEMISETIKHATILVSTLPILCLYPFLQKYFTKGMMVGALKG</sequence>
<evidence type="ECO:0000256" key="6">
    <source>
        <dbReference type="ARBA" id="ARBA00023136"/>
    </source>
</evidence>
<protein>
    <submittedName>
        <fullName evidence="8">Putative ABC transporter permease protein YtcP</fullName>
    </submittedName>
</protein>
<dbReference type="GO" id="GO:0005886">
    <property type="term" value="C:plasma membrane"/>
    <property type="evidence" value="ECO:0007669"/>
    <property type="project" value="UniProtKB-SubCell"/>
</dbReference>
<feature type="transmembrane region" description="Helical" evidence="7">
    <location>
        <begin position="193"/>
        <end position="215"/>
    </location>
</feature>
<evidence type="ECO:0000313" key="8">
    <source>
        <dbReference type="EMBL" id="BCJ93018.1"/>
    </source>
</evidence>
<organism evidence="8 9">
    <name type="scientific">Anaerocolumna cellulosilytica</name>
    <dbReference type="NCBI Taxonomy" id="433286"/>
    <lineage>
        <taxon>Bacteria</taxon>
        <taxon>Bacillati</taxon>
        <taxon>Bacillota</taxon>
        <taxon>Clostridia</taxon>
        <taxon>Lachnospirales</taxon>
        <taxon>Lachnospiraceae</taxon>
        <taxon>Anaerocolumna</taxon>
    </lineage>
</organism>
<dbReference type="KEGG" id="acel:acsn021_05870"/>
<dbReference type="PROSITE" id="PS50928">
    <property type="entry name" value="ABC_TM1"/>
    <property type="match status" value="1"/>
</dbReference>
<name>A0A6S6R1Y1_9FIRM</name>
<evidence type="ECO:0000256" key="4">
    <source>
        <dbReference type="ARBA" id="ARBA00022692"/>
    </source>
</evidence>
<evidence type="ECO:0000256" key="1">
    <source>
        <dbReference type="ARBA" id="ARBA00004651"/>
    </source>
</evidence>
<feature type="transmembrane region" description="Helical" evidence="7">
    <location>
        <begin position="265"/>
        <end position="284"/>
    </location>
</feature>
<comment type="subcellular location">
    <subcellularLocation>
        <location evidence="1 7">Cell membrane</location>
        <topology evidence="1 7">Multi-pass membrane protein</topology>
    </subcellularLocation>
</comment>
<dbReference type="Gene3D" id="1.10.3720.10">
    <property type="entry name" value="MetI-like"/>
    <property type="match status" value="1"/>
</dbReference>
<dbReference type="InterPro" id="IPR035906">
    <property type="entry name" value="MetI-like_sf"/>
</dbReference>
<feature type="transmembrane region" description="Helical" evidence="7">
    <location>
        <begin position="121"/>
        <end position="140"/>
    </location>
</feature>
<feature type="transmembrane region" description="Helical" evidence="7">
    <location>
        <begin position="20"/>
        <end position="44"/>
    </location>
</feature>
<keyword evidence="3" id="KW-1003">Cell membrane</keyword>
<dbReference type="Proteomes" id="UP000515561">
    <property type="component" value="Chromosome"/>
</dbReference>
<dbReference type="CDD" id="cd06261">
    <property type="entry name" value="TM_PBP2"/>
    <property type="match status" value="1"/>
</dbReference>
<dbReference type="Pfam" id="PF00528">
    <property type="entry name" value="BPD_transp_1"/>
    <property type="match status" value="1"/>
</dbReference>
<dbReference type="PANTHER" id="PTHR43744:SF9">
    <property type="entry name" value="POLYGALACTURONAN_RHAMNOGALACTURONAN TRANSPORT SYSTEM PERMEASE PROTEIN YTCP"/>
    <property type="match status" value="1"/>
</dbReference>
<keyword evidence="5 7" id="KW-1133">Transmembrane helix</keyword>
<feature type="transmembrane region" description="Helical" evidence="7">
    <location>
        <begin position="89"/>
        <end position="109"/>
    </location>
</feature>
<feature type="transmembrane region" description="Helical" evidence="7">
    <location>
        <begin position="152"/>
        <end position="172"/>
    </location>
</feature>
<dbReference type="AlphaFoldDB" id="A0A6S6R1Y1"/>
<evidence type="ECO:0000256" key="2">
    <source>
        <dbReference type="ARBA" id="ARBA00022448"/>
    </source>
</evidence>
<dbReference type="EMBL" id="AP023367">
    <property type="protein sequence ID" value="BCJ93018.1"/>
    <property type="molecule type" value="Genomic_DNA"/>
</dbReference>
<keyword evidence="9" id="KW-1185">Reference proteome</keyword>
<keyword evidence="2 7" id="KW-0813">Transport</keyword>